<dbReference type="InterPro" id="IPR016161">
    <property type="entry name" value="Ald_DH/histidinol_DH"/>
</dbReference>
<dbReference type="PANTHER" id="PTHR11063">
    <property type="entry name" value="GLUTAMATE SEMIALDEHYDE DEHYDROGENASE"/>
    <property type="match status" value="1"/>
</dbReference>
<dbReference type="NCBIfam" id="TIGR00407">
    <property type="entry name" value="proA"/>
    <property type="match status" value="1"/>
</dbReference>
<evidence type="ECO:0000256" key="1">
    <source>
        <dbReference type="ARBA" id="ARBA00004985"/>
    </source>
</evidence>
<evidence type="ECO:0000256" key="2">
    <source>
        <dbReference type="ARBA" id="ARBA00022605"/>
    </source>
</evidence>
<keyword evidence="3 7" id="KW-0641">Proline biosynthesis</keyword>
<dbReference type="InterPro" id="IPR015590">
    <property type="entry name" value="Aldehyde_DH_dom"/>
</dbReference>
<evidence type="ECO:0000256" key="7">
    <source>
        <dbReference type="HAMAP-Rule" id="MF_00412"/>
    </source>
</evidence>
<evidence type="ECO:0000313" key="9">
    <source>
        <dbReference type="EMBL" id="MFC4349301.1"/>
    </source>
</evidence>
<name>A0ABV8UEM6_9PROT</name>
<keyword evidence="2 7" id="KW-0028">Amino-acid biosynthesis</keyword>
<dbReference type="InterPro" id="IPR016162">
    <property type="entry name" value="Ald_DH_N"/>
</dbReference>
<dbReference type="GO" id="GO:0004350">
    <property type="term" value="F:glutamate-5-semialdehyde dehydrogenase activity"/>
    <property type="evidence" value="ECO:0007669"/>
    <property type="project" value="UniProtKB-EC"/>
</dbReference>
<feature type="domain" description="Aldehyde dehydrogenase" evidence="8">
    <location>
        <begin position="12"/>
        <end position="273"/>
    </location>
</feature>
<dbReference type="InterPro" id="IPR020593">
    <property type="entry name" value="G-glutamylP_reductase_CS"/>
</dbReference>
<dbReference type="Proteomes" id="UP001595776">
    <property type="component" value="Unassembled WGS sequence"/>
</dbReference>
<evidence type="ECO:0000313" key="10">
    <source>
        <dbReference type="Proteomes" id="UP001595776"/>
    </source>
</evidence>
<dbReference type="InterPro" id="IPR012134">
    <property type="entry name" value="Glu-5-SA_DH"/>
</dbReference>
<evidence type="ECO:0000259" key="8">
    <source>
        <dbReference type="Pfam" id="PF00171"/>
    </source>
</evidence>
<comment type="function">
    <text evidence="7">Catalyzes the NADPH-dependent reduction of L-glutamate 5-phosphate into L-glutamate 5-semialdehyde and phosphate. The product spontaneously undergoes cyclization to form 1-pyrroline-5-carboxylate.</text>
</comment>
<evidence type="ECO:0000256" key="5">
    <source>
        <dbReference type="ARBA" id="ARBA00023002"/>
    </source>
</evidence>
<reference evidence="10" key="1">
    <citation type="journal article" date="2019" name="Int. J. Syst. Evol. Microbiol.">
        <title>The Global Catalogue of Microorganisms (GCM) 10K type strain sequencing project: providing services to taxonomists for standard genome sequencing and annotation.</title>
        <authorList>
            <consortium name="The Broad Institute Genomics Platform"/>
            <consortium name="The Broad Institute Genome Sequencing Center for Infectious Disease"/>
            <person name="Wu L."/>
            <person name="Ma J."/>
        </authorList>
    </citation>
    <scope>NUCLEOTIDE SEQUENCE [LARGE SCALE GENOMIC DNA]</scope>
    <source>
        <strain evidence="10">CGMCC 1.15304</strain>
    </source>
</reference>
<comment type="pathway">
    <text evidence="1 7">Amino-acid biosynthesis; L-proline biosynthesis; L-glutamate 5-semialdehyde from L-glutamate: step 2/2.</text>
</comment>
<comment type="similarity">
    <text evidence="7">Belongs to the gamma-glutamyl phosphate reductase family.</text>
</comment>
<organism evidence="9 10">
    <name type="scientific">Kordiimonas lipolytica</name>
    <dbReference type="NCBI Taxonomy" id="1662421"/>
    <lineage>
        <taxon>Bacteria</taxon>
        <taxon>Pseudomonadati</taxon>
        <taxon>Pseudomonadota</taxon>
        <taxon>Alphaproteobacteria</taxon>
        <taxon>Kordiimonadales</taxon>
        <taxon>Kordiimonadaceae</taxon>
        <taxon>Kordiimonas</taxon>
    </lineage>
</organism>
<dbReference type="SUPFAM" id="SSF53720">
    <property type="entry name" value="ALDH-like"/>
    <property type="match status" value="1"/>
</dbReference>
<dbReference type="PANTHER" id="PTHR11063:SF8">
    <property type="entry name" value="DELTA-1-PYRROLINE-5-CARBOXYLATE SYNTHASE"/>
    <property type="match status" value="1"/>
</dbReference>
<evidence type="ECO:0000256" key="6">
    <source>
        <dbReference type="ARBA" id="ARBA00049024"/>
    </source>
</evidence>
<protein>
    <recommendedName>
        <fullName evidence="7">Gamma-glutamyl phosphate reductase</fullName>
        <shortName evidence="7">GPR</shortName>
        <ecNumber evidence="7">1.2.1.41</ecNumber>
    </recommendedName>
    <alternativeName>
        <fullName evidence="7">Glutamate-5-semialdehyde dehydrogenase</fullName>
    </alternativeName>
    <alternativeName>
        <fullName evidence="7">Glutamyl-gamma-semialdehyde dehydrogenase</fullName>
        <shortName evidence="7">GSA dehydrogenase</shortName>
    </alternativeName>
</protein>
<keyword evidence="10" id="KW-1185">Reference proteome</keyword>
<keyword evidence="7" id="KW-0963">Cytoplasm</keyword>
<dbReference type="CDD" id="cd07079">
    <property type="entry name" value="ALDH_F18-19_ProA-GPR"/>
    <property type="match status" value="1"/>
</dbReference>
<gene>
    <name evidence="7" type="primary">proA</name>
    <name evidence="9" type="ORF">ACFO5Q_15720</name>
</gene>
<dbReference type="EMBL" id="JBHSCR010000016">
    <property type="protein sequence ID" value="MFC4349301.1"/>
    <property type="molecule type" value="Genomic_DNA"/>
</dbReference>
<evidence type="ECO:0000256" key="3">
    <source>
        <dbReference type="ARBA" id="ARBA00022650"/>
    </source>
</evidence>
<evidence type="ECO:0000256" key="4">
    <source>
        <dbReference type="ARBA" id="ARBA00022857"/>
    </source>
</evidence>
<dbReference type="NCBIfam" id="NF001221">
    <property type="entry name" value="PRK00197.1"/>
    <property type="match status" value="1"/>
</dbReference>
<dbReference type="InterPro" id="IPR000965">
    <property type="entry name" value="GPR_dom"/>
</dbReference>
<dbReference type="Pfam" id="PF00171">
    <property type="entry name" value="Aldedh"/>
    <property type="match status" value="1"/>
</dbReference>
<proteinExistence type="inferred from homology"/>
<dbReference type="PIRSF" id="PIRSF000151">
    <property type="entry name" value="GPR"/>
    <property type="match status" value="1"/>
</dbReference>
<dbReference type="RefSeq" id="WP_068146938.1">
    <property type="nucleotide sequence ID" value="NZ_JBHSCR010000016.1"/>
</dbReference>
<dbReference type="HAMAP" id="MF_00412">
    <property type="entry name" value="ProA"/>
    <property type="match status" value="1"/>
</dbReference>
<comment type="catalytic activity">
    <reaction evidence="6 7">
        <text>L-glutamate 5-semialdehyde + phosphate + NADP(+) = L-glutamyl 5-phosphate + NADPH + H(+)</text>
        <dbReference type="Rhea" id="RHEA:19541"/>
        <dbReference type="ChEBI" id="CHEBI:15378"/>
        <dbReference type="ChEBI" id="CHEBI:43474"/>
        <dbReference type="ChEBI" id="CHEBI:57783"/>
        <dbReference type="ChEBI" id="CHEBI:58066"/>
        <dbReference type="ChEBI" id="CHEBI:58274"/>
        <dbReference type="ChEBI" id="CHEBI:58349"/>
        <dbReference type="EC" id="1.2.1.41"/>
    </reaction>
</comment>
<comment type="subcellular location">
    <subcellularLocation>
        <location evidence="7">Cytoplasm</location>
    </subcellularLocation>
</comment>
<dbReference type="Gene3D" id="3.40.605.10">
    <property type="entry name" value="Aldehyde Dehydrogenase, Chain A, domain 1"/>
    <property type="match status" value="1"/>
</dbReference>
<keyword evidence="5 7" id="KW-0560">Oxidoreductase</keyword>
<dbReference type="Gene3D" id="3.40.309.10">
    <property type="entry name" value="Aldehyde Dehydrogenase, Chain A, domain 2"/>
    <property type="match status" value="1"/>
</dbReference>
<comment type="caution">
    <text evidence="9">The sequence shown here is derived from an EMBL/GenBank/DDBJ whole genome shotgun (WGS) entry which is preliminary data.</text>
</comment>
<dbReference type="EC" id="1.2.1.41" evidence="7"/>
<dbReference type="PROSITE" id="PS01223">
    <property type="entry name" value="PROA"/>
    <property type="match status" value="1"/>
</dbReference>
<keyword evidence="4 7" id="KW-0521">NADP</keyword>
<dbReference type="InterPro" id="IPR016163">
    <property type="entry name" value="Ald_DH_C"/>
</dbReference>
<sequence>MDDIQNISTMMQEMGKRAKAAAAELALASTDAKNKALLKAADALKKNVPAILEANEKDLEYGREKGLSDAMMDRLALDRSRIIAIAKGLEAIAKLDDPVGDTMAEWDRPNGLKIARVRVPLGVIGVIYESRPNVTADAGALCLKAGNAVILRGGSDSLNSSGAIHACLKEGLEAAGLPTDAIQLVTTRERAAVGEMLTMTGLIDIIVPRGGRSLVERVQNESRVPVFAHLEGICHVYVDKAADPQKALDVVVNAKMRRTGICGAAETLLVDKDAEAIAIFVIGALLDAGCEVRGDERMMMLDDRVKPATDADWKTEYLDAVISARFVDGVEGAIAHIAENSSGHTESIITEDEATAEKFLREVDSAIVMHNASTQFADGGEFGMGAEIGIATGRIHARGPVGLEQLTSFKYQVRGSGQTRP</sequence>
<accession>A0ABV8UEM6</accession>